<dbReference type="InterPro" id="IPR025645">
    <property type="entry name" value="DUF4349"/>
</dbReference>
<keyword evidence="2" id="KW-0812">Transmembrane</keyword>
<gene>
    <name evidence="5" type="ORF">AB0E65_15830</name>
</gene>
<reference evidence="5 6" key="1">
    <citation type="submission" date="2024-06" db="EMBL/GenBank/DDBJ databases">
        <title>The Natural Products Discovery Center: Release of the First 8490 Sequenced Strains for Exploring Actinobacteria Biosynthetic Diversity.</title>
        <authorList>
            <person name="Kalkreuter E."/>
            <person name="Kautsar S.A."/>
            <person name="Yang D."/>
            <person name="Bader C.D."/>
            <person name="Teijaro C.N."/>
            <person name="Fluegel L."/>
            <person name="Davis C.M."/>
            <person name="Simpson J.R."/>
            <person name="Lauterbach L."/>
            <person name="Steele A.D."/>
            <person name="Gui C."/>
            <person name="Meng S."/>
            <person name="Li G."/>
            <person name="Viehrig K."/>
            <person name="Ye F."/>
            <person name="Su P."/>
            <person name="Kiefer A.F."/>
            <person name="Nichols A."/>
            <person name="Cepeda A.J."/>
            <person name="Yan W."/>
            <person name="Fan B."/>
            <person name="Jiang Y."/>
            <person name="Adhikari A."/>
            <person name="Zheng C.-J."/>
            <person name="Schuster L."/>
            <person name="Cowan T.M."/>
            <person name="Smanski M.J."/>
            <person name="Chevrette M.G."/>
            <person name="De Carvalho L.P.S."/>
            <person name="Shen B."/>
        </authorList>
    </citation>
    <scope>NUCLEOTIDE SEQUENCE [LARGE SCALE GENOMIC DNA]</scope>
    <source>
        <strain evidence="5 6">NPDC038104</strain>
    </source>
</reference>
<evidence type="ECO:0000256" key="2">
    <source>
        <dbReference type="SAM" id="Phobius"/>
    </source>
</evidence>
<evidence type="ECO:0000313" key="6">
    <source>
        <dbReference type="Proteomes" id="UP001550850"/>
    </source>
</evidence>
<keyword evidence="3" id="KW-0732">Signal</keyword>
<feature type="transmembrane region" description="Helical" evidence="2">
    <location>
        <begin position="269"/>
        <end position="294"/>
    </location>
</feature>
<organism evidence="5 6">
    <name type="scientific">Streptomyces fragilis</name>
    <dbReference type="NCBI Taxonomy" id="67301"/>
    <lineage>
        <taxon>Bacteria</taxon>
        <taxon>Bacillati</taxon>
        <taxon>Actinomycetota</taxon>
        <taxon>Actinomycetes</taxon>
        <taxon>Kitasatosporales</taxon>
        <taxon>Streptomycetaceae</taxon>
        <taxon>Streptomyces</taxon>
    </lineage>
</organism>
<feature type="signal peptide" evidence="3">
    <location>
        <begin position="1"/>
        <end position="26"/>
    </location>
</feature>
<dbReference type="Pfam" id="PF14257">
    <property type="entry name" value="DUF4349"/>
    <property type="match status" value="1"/>
</dbReference>
<feature type="domain" description="DUF4349" evidence="4">
    <location>
        <begin position="83"/>
        <end position="293"/>
    </location>
</feature>
<sequence>MIRMIRMVRRTRIPAAILLAASLALAGCAGSGGDEGSVKADAKSQARGADGPQAAEAGAFDTSGKGDKGGRAEDSGPALESAHIIRTARLSVRVKDVPDALAEVRSVAETAGGFVAREETDSYEGGRIDSTEVVLRVPSERYDEVMRDLKGTGLVTYRSSQAEDVTDQVVDVESRVKSQRAAVERLRKLMDDATELEDVVLLEGELASREAELDSLLSRQASLKDRTSLATVTLSLFDSDRAEDEDGADEDPGVLDALKGGWDAFVTTLYWIVLVVGAVLPFAVVLGALLWLWLRLRRRGRSADDEWLRLRRRGRAGEVTGGNASAETPSGDEEAPAEEAGARDADRS</sequence>
<protein>
    <submittedName>
        <fullName evidence="5">DUF4349 domain-containing protein</fullName>
    </submittedName>
</protein>
<keyword evidence="2" id="KW-0472">Membrane</keyword>
<feature type="compositionally biased region" description="Basic and acidic residues" evidence="1">
    <location>
        <begin position="64"/>
        <end position="74"/>
    </location>
</feature>
<proteinExistence type="predicted"/>
<evidence type="ECO:0000256" key="1">
    <source>
        <dbReference type="SAM" id="MobiDB-lite"/>
    </source>
</evidence>
<feature type="region of interest" description="Disordered" evidence="1">
    <location>
        <begin position="318"/>
        <end position="348"/>
    </location>
</feature>
<keyword evidence="6" id="KW-1185">Reference proteome</keyword>
<evidence type="ECO:0000259" key="4">
    <source>
        <dbReference type="Pfam" id="PF14257"/>
    </source>
</evidence>
<evidence type="ECO:0000313" key="5">
    <source>
        <dbReference type="EMBL" id="MEU3555665.1"/>
    </source>
</evidence>
<accession>A0ABV2YIU8</accession>
<feature type="chain" id="PRO_5045532519" evidence="3">
    <location>
        <begin position="27"/>
        <end position="348"/>
    </location>
</feature>
<dbReference type="Proteomes" id="UP001550850">
    <property type="component" value="Unassembled WGS sequence"/>
</dbReference>
<comment type="caution">
    <text evidence="5">The sequence shown here is derived from an EMBL/GenBank/DDBJ whole genome shotgun (WGS) entry which is preliminary data.</text>
</comment>
<keyword evidence="2" id="KW-1133">Transmembrane helix</keyword>
<dbReference type="RefSeq" id="WP_108952344.1">
    <property type="nucleotide sequence ID" value="NZ_BEVZ01000002.1"/>
</dbReference>
<dbReference type="PROSITE" id="PS51257">
    <property type="entry name" value="PROKAR_LIPOPROTEIN"/>
    <property type="match status" value="1"/>
</dbReference>
<evidence type="ECO:0000256" key="3">
    <source>
        <dbReference type="SAM" id="SignalP"/>
    </source>
</evidence>
<feature type="region of interest" description="Disordered" evidence="1">
    <location>
        <begin position="34"/>
        <end position="78"/>
    </location>
</feature>
<name>A0ABV2YIU8_9ACTN</name>
<dbReference type="EMBL" id="JBEZUR010000021">
    <property type="protein sequence ID" value="MEU3555665.1"/>
    <property type="molecule type" value="Genomic_DNA"/>
</dbReference>